<name>A0A6C0EC00_9ZZZZ</name>
<reference evidence="1" key="1">
    <citation type="journal article" date="2020" name="Nature">
        <title>Giant virus diversity and host interactions through global metagenomics.</title>
        <authorList>
            <person name="Schulz F."/>
            <person name="Roux S."/>
            <person name="Paez-Espino D."/>
            <person name="Jungbluth S."/>
            <person name="Walsh D.A."/>
            <person name="Denef V.J."/>
            <person name="McMahon K.D."/>
            <person name="Konstantinidis K.T."/>
            <person name="Eloe-Fadrosh E.A."/>
            <person name="Kyrpides N.C."/>
            <person name="Woyke T."/>
        </authorList>
    </citation>
    <scope>NUCLEOTIDE SEQUENCE</scope>
    <source>
        <strain evidence="1">GVMAG-M-3300023179-2</strain>
    </source>
</reference>
<dbReference type="PANTHER" id="PTHR48100">
    <property type="entry name" value="BROAD-SPECIFICITY PHOSPHATASE YOR283W-RELATED"/>
    <property type="match status" value="1"/>
</dbReference>
<dbReference type="GO" id="GO:0016791">
    <property type="term" value="F:phosphatase activity"/>
    <property type="evidence" value="ECO:0007669"/>
    <property type="project" value="TreeGrafter"/>
</dbReference>
<dbReference type="Gene3D" id="3.40.50.1240">
    <property type="entry name" value="Phosphoglycerate mutase-like"/>
    <property type="match status" value="1"/>
</dbReference>
<proteinExistence type="predicted"/>
<accession>A0A6C0EC00</accession>
<dbReference type="SUPFAM" id="SSF53254">
    <property type="entry name" value="Phosphoglycerate mutase-like"/>
    <property type="match status" value="1"/>
</dbReference>
<protein>
    <recommendedName>
        <fullName evidence="2">Histidine phosphatase family protein</fullName>
    </recommendedName>
</protein>
<dbReference type="CDD" id="cd07067">
    <property type="entry name" value="HP_PGM_like"/>
    <property type="match status" value="1"/>
</dbReference>
<dbReference type="AlphaFoldDB" id="A0A6C0EC00"/>
<dbReference type="InterPro" id="IPR029033">
    <property type="entry name" value="His_PPase_superfam"/>
</dbReference>
<dbReference type="SMART" id="SM00855">
    <property type="entry name" value="PGAM"/>
    <property type="match status" value="1"/>
</dbReference>
<dbReference type="EMBL" id="MN739800">
    <property type="protein sequence ID" value="QHT26697.1"/>
    <property type="molecule type" value="Genomic_DNA"/>
</dbReference>
<dbReference type="InterPro" id="IPR013078">
    <property type="entry name" value="His_Pase_superF_clade-1"/>
</dbReference>
<dbReference type="PANTHER" id="PTHR48100:SF1">
    <property type="entry name" value="HISTIDINE PHOSPHATASE FAMILY PROTEIN-RELATED"/>
    <property type="match status" value="1"/>
</dbReference>
<sequence>MKVFFVRHGETQANVEKRPYKNIKEPLTENGISQAIKAGKYLKTFGKFDLVISSPATRSIQTAENIIKEIGYDKKIKIDELILEKLSTKVAGLNADECKDIIKKAYKEYPELIKIETEFKNVKDDPFKRIEFFQKNIDKWMTLRTGEEAQSKQFNKHKKFLNNLKKLNKKCILVVGHGGTINYMTRIITNTYLDGDENYPSSISVIPTDARIKCIDKKHDVYNTSIMACLIKNNKVNLVIAPNTAHLYPELKV</sequence>
<dbReference type="GO" id="GO:0005737">
    <property type="term" value="C:cytoplasm"/>
    <property type="evidence" value="ECO:0007669"/>
    <property type="project" value="TreeGrafter"/>
</dbReference>
<dbReference type="Pfam" id="PF00300">
    <property type="entry name" value="His_Phos_1"/>
    <property type="match status" value="1"/>
</dbReference>
<dbReference type="InterPro" id="IPR050275">
    <property type="entry name" value="PGM_Phosphatase"/>
</dbReference>
<evidence type="ECO:0000313" key="1">
    <source>
        <dbReference type="EMBL" id="QHT26697.1"/>
    </source>
</evidence>
<evidence type="ECO:0008006" key="2">
    <source>
        <dbReference type="Google" id="ProtNLM"/>
    </source>
</evidence>
<organism evidence="1">
    <name type="scientific">viral metagenome</name>
    <dbReference type="NCBI Taxonomy" id="1070528"/>
    <lineage>
        <taxon>unclassified sequences</taxon>
        <taxon>metagenomes</taxon>
        <taxon>organismal metagenomes</taxon>
    </lineage>
</organism>